<dbReference type="AlphaFoldDB" id="Q2HI15"/>
<proteinExistence type="predicted"/>
<evidence type="ECO:0000313" key="8">
    <source>
        <dbReference type="Proteomes" id="UP000001056"/>
    </source>
</evidence>
<evidence type="ECO:0000256" key="1">
    <source>
        <dbReference type="ARBA" id="ARBA00004123"/>
    </source>
</evidence>
<dbReference type="PANTHER" id="PTHR46481">
    <property type="entry name" value="ZINC FINGER BED DOMAIN-CONTAINING PROTEIN 4"/>
    <property type="match status" value="1"/>
</dbReference>
<accession>Q2HI15</accession>
<dbReference type="HOGENOM" id="CLU_442107_0_0_1"/>
<dbReference type="PANTHER" id="PTHR46481:SF10">
    <property type="entry name" value="ZINC FINGER BED DOMAIN-CONTAINING PROTEIN 39"/>
    <property type="match status" value="1"/>
</dbReference>
<keyword evidence="5" id="KW-0539">Nucleus</keyword>
<dbReference type="GO" id="GO:0008270">
    <property type="term" value="F:zinc ion binding"/>
    <property type="evidence" value="ECO:0007669"/>
    <property type="project" value="UniProtKB-KW"/>
</dbReference>
<dbReference type="Proteomes" id="UP000001056">
    <property type="component" value="Unassembled WGS sequence"/>
</dbReference>
<dbReference type="OrthoDB" id="2639200at2759"/>
<organism evidence="7 8">
    <name type="scientific">Chaetomium globosum (strain ATCC 6205 / CBS 148.51 / DSM 1962 / NBRC 6347 / NRRL 1970)</name>
    <name type="common">Soil fungus</name>
    <dbReference type="NCBI Taxonomy" id="306901"/>
    <lineage>
        <taxon>Eukaryota</taxon>
        <taxon>Fungi</taxon>
        <taxon>Dikarya</taxon>
        <taxon>Ascomycota</taxon>
        <taxon>Pezizomycotina</taxon>
        <taxon>Sordariomycetes</taxon>
        <taxon>Sordariomycetidae</taxon>
        <taxon>Sordariales</taxon>
        <taxon>Chaetomiaceae</taxon>
        <taxon>Chaetomium</taxon>
    </lineage>
</organism>
<comment type="subcellular location">
    <subcellularLocation>
        <location evidence="1">Nucleus</location>
    </subcellularLocation>
</comment>
<name>Q2HI15_CHAGB</name>
<dbReference type="EMBL" id="CH408029">
    <property type="protein sequence ID" value="EAQ91904.1"/>
    <property type="molecule type" value="Genomic_DNA"/>
</dbReference>
<evidence type="ECO:0000259" key="6">
    <source>
        <dbReference type="Pfam" id="PF05699"/>
    </source>
</evidence>
<dbReference type="eggNOG" id="KOG1121">
    <property type="taxonomic scope" value="Eukaryota"/>
</dbReference>
<protein>
    <recommendedName>
        <fullName evidence="6">HAT C-terminal dimerisation domain-containing protein</fullName>
    </recommendedName>
</protein>
<dbReference type="Pfam" id="PF05699">
    <property type="entry name" value="Dimer_Tnp_hAT"/>
    <property type="match status" value="1"/>
</dbReference>
<sequence length="618" mass="69832">MATSLVGHMSLSLLTAPAYIPYPEPALPEEVNGFTDALRIFATKGRVVNRRAGLSPEALAELGDVVNERDPKFVQLVADNDTRWNSVYLMIERALRLRFQIDWFCQWSLEEKDAKRRLPSEDRLDTEDWVLLTNIKAILEPVHRITRTFEGHAPRFGERYIAITVALQSFAIAGERPQRQTVLPRRYDGQVKVNLPGHRRGAIRPPDVSFDRPIPPAEQQSTFELTDVGLTLLRKSLDFAIAKLQQYITLMEDVPVYWSAMILLPSYRTRWIERFLAHDRATAIIARFKQQYQEEYEGIGGTQPTPTEEPHEQPRRPYQDRLVGHDFYYPKPDPADIDEVAIYLAEPVRPAPDALAWWIGNQARFPRLSLMAFDLLSIPVMSSECERVFSSARLTVGLNRYNLSDNSINMVESLKQWLKRGQEGCIYPAIHVEVKHEGVGVEKVESSNAGNLAKRLPLATAEDPPAKVNDQTGIRTQNLYHVPKDRKVTRYHCAIQPVDLWFAGDALVMLWRTGVTVPAARGHAKGACRNLPAAAGEENGFQLVIPRGPVERGVVGTVLGRMGVVLFKSRTPKRRPLHAIQDPLGNGLTAVRIQPANDFHGCCSTGKMRRTWQTWIPL</sequence>
<evidence type="ECO:0000256" key="4">
    <source>
        <dbReference type="ARBA" id="ARBA00022833"/>
    </source>
</evidence>
<gene>
    <name evidence="7" type="ORF">CHGG_00139</name>
</gene>
<keyword evidence="4" id="KW-0862">Zinc</keyword>
<dbReference type="RefSeq" id="XP_001219360.1">
    <property type="nucleotide sequence ID" value="XM_001219359.1"/>
</dbReference>
<dbReference type="GeneID" id="4387868"/>
<dbReference type="InterPro" id="IPR008906">
    <property type="entry name" value="HATC_C_dom"/>
</dbReference>
<dbReference type="InParanoid" id="Q2HI15"/>
<evidence type="ECO:0000256" key="5">
    <source>
        <dbReference type="ARBA" id="ARBA00023242"/>
    </source>
</evidence>
<reference evidence="7" key="1">
    <citation type="submission" date="2005-03" db="EMBL/GenBank/DDBJ databases">
        <authorList>
            <person name="Giovannoni S.J."/>
            <person name="Cho J.-C."/>
            <person name="Ferriera S."/>
            <person name="Johnson J."/>
            <person name="Kravitz S."/>
            <person name="Halpern A."/>
            <person name="Remington K."/>
            <person name="Beeson K."/>
            <person name="Tran B."/>
            <person name="Rogers Y.-H."/>
            <person name="Friedman R."/>
            <person name="Venter J.C."/>
        </authorList>
    </citation>
    <scope>NUCLEOTIDE SEQUENCE</scope>
    <source>
        <strain evidence="7">CBS 148.51</strain>
    </source>
</reference>
<dbReference type="InterPro" id="IPR052035">
    <property type="entry name" value="ZnF_BED_domain_contain"/>
</dbReference>
<reference evidence="7" key="2">
    <citation type="submission" date="2006-02" db="EMBL/GenBank/DDBJ databases">
        <title>Annotation of the Chaetomium globosum CBS 148.51 Genome.</title>
        <authorList>
            <consortium name="The Broad Institute Genome Sequencing Platform"/>
            <person name="Birren B."/>
            <person name="Lander E."/>
            <person name="Galagan J."/>
            <person name="Devon K."/>
            <person name="Nusbaum C."/>
            <person name="Ma L.-J."/>
            <person name="Jaffe D."/>
            <person name="Butler J."/>
            <person name="Alvarez P."/>
            <person name="Gnerre S."/>
            <person name="Grabherr M."/>
            <person name="Kleber M."/>
            <person name="Mauceli E."/>
            <person name="Brockman W."/>
            <person name="Rounsley S."/>
            <person name="Young S."/>
            <person name="LaButti K."/>
            <person name="Pushparaj V."/>
            <person name="DeCaprio D."/>
            <person name="Crawford M."/>
            <person name="Koehrsen M."/>
            <person name="Engels R."/>
            <person name="Montgomery P."/>
            <person name="Pearson M."/>
            <person name="Howarth C."/>
            <person name="Kodira C."/>
            <person name="Yandava C."/>
            <person name="Zeng Q."/>
            <person name="Alvarado L."/>
            <person name="Oleary S."/>
            <person name="Untereiner W."/>
        </authorList>
    </citation>
    <scope>NUCLEOTIDE SEQUENCE</scope>
    <source>
        <strain evidence="7">CBS 148.51</strain>
    </source>
</reference>
<keyword evidence="3" id="KW-0863">Zinc-finger</keyword>
<evidence type="ECO:0000313" key="7">
    <source>
        <dbReference type="EMBL" id="EAQ91904.1"/>
    </source>
</evidence>
<keyword evidence="2" id="KW-0479">Metal-binding</keyword>
<evidence type="ECO:0000256" key="2">
    <source>
        <dbReference type="ARBA" id="ARBA00022723"/>
    </source>
</evidence>
<dbReference type="GO" id="GO:0046983">
    <property type="term" value="F:protein dimerization activity"/>
    <property type="evidence" value="ECO:0007669"/>
    <property type="project" value="InterPro"/>
</dbReference>
<dbReference type="GO" id="GO:0005634">
    <property type="term" value="C:nucleus"/>
    <property type="evidence" value="ECO:0007669"/>
    <property type="project" value="UniProtKB-SubCell"/>
</dbReference>
<dbReference type="InterPro" id="IPR012337">
    <property type="entry name" value="RNaseH-like_sf"/>
</dbReference>
<evidence type="ECO:0000256" key="3">
    <source>
        <dbReference type="ARBA" id="ARBA00022771"/>
    </source>
</evidence>
<dbReference type="VEuPathDB" id="FungiDB:CHGG_00139"/>
<keyword evidence="8" id="KW-1185">Reference proteome</keyword>
<dbReference type="SUPFAM" id="SSF53098">
    <property type="entry name" value="Ribonuclease H-like"/>
    <property type="match status" value="1"/>
</dbReference>
<feature type="domain" description="HAT C-terminal dimerisation" evidence="6">
    <location>
        <begin position="342"/>
        <end position="418"/>
    </location>
</feature>